<sequence length="143" mass="16055">MNASVNQLIPVDTQFSPLSRMGPHGLHESESKICTIMQTYKLHAHKTLALHRLFSRCLSMHHILVRHLQNPDTNLDLMVTVTMRLVSCGLAFAKTKGYPADMTKSYPPKMAYGAVPDENGMLAIHGYNRHNTVSPLPRGQRYS</sequence>
<accession>A0A219ARH2</accession>
<organism evidence="1 2">
    <name type="scientific">Pochonia chlamydosporia 170</name>
    <dbReference type="NCBI Taxonomy" id="1380566"/>
    <lineage>
        <taxon>Eukaryota</taxon>
        <taxon>Fungi</taxon>
        <taxon>Dikarya</taxon>
        <taxon>Ascomycota</taxon>
        <taxon>Pezizomycotina</taxon>
        <taxon>Sordariomycetes</taxon>
        <taxon>Hypocreomycetidae</taxon>
        <taxon>Hypocreales</taxon>
        <taxon>Clavicipitaceae</taxon>
        <taxon>Pochonia</taxon>
    </lineage>
</organism>
<dbReference type="KEGG" id="pchm:VFPPC_17873"/>
<dbReference type="RefSeq" id="XP_022285399.1">
    <property type="nucleotide sequence ID" value="XM_022429547.1"/>
</dbReference>
<proteinExistence type="predicted"/>
<evidence type="ECO:0000313" key="1">
    <source>
        <dbReference type="EMBL" id="OWT42934.1"/>
    </source>
</evidence>
<name>A0A219ARH2_METCM</name>
<gene>
    <name evidence="1" type="ORF">VFPPC_17873</name>
</gene>
<dbReference type="EMBL" id="LSBJ02000004">
    <property type="protein sequence ID" value="OWT42934.1"/>
    <property type="molecule type" value="Genomic_DNA"/>
</dbReference>
<reference evidence="1 2" key="1">
    <citation type="journal article" date="2016" name="PLoS Pathog.">
        <title>Biosynthesis of antibiotic leucinostatins in bio-control fungus Purpureocillium lilacinum and their inhibition on phytophthora revealed by genome mining.</title>
        <authorList>
            <person name="Wang G."/>
            <person name="Liu Z."/>
            <person name="Lin R."/>
            <person name="Li E."/>
            <person name="Mao Z."/>
            <person name="Ling J."/>
            <person name="Yang Y."/>
            <person name="Yin W.B."/>
            <person name="Xie B."/>
        </authorList>
    </citation>
    <scope>NUCLEOTIDE SEQUENCE [LARGE SCALE GENOMIC DNA]</scope>
    <source>
        <strain evidence="1">170</strain>
    </source>
</reference>
<dbReference type="AlphaFoldDB" id="A0A219ARH2"/>
<protein>
    <submittedName>
        <fullName evidence="1">Uncharacterized protein</fullName>
    </submittedName>
</protein>
<keyword evidence="2" id="KW-1185">Reference proteome</keyword>
<evidence type="ECO:0000313" key="2">
    <source>
        <dbReference type="Proteomes" id="UP000078397"/>
    </source>
</evidence>
<dbReference type="Proteomes" id="UP000078397">
    <property type="component" value="Unassembled WGS sequence"/>
</dbReference>
<comment type="caution">
    <text evidence="1">The sequence shown here is derived from an EMBL/GenBank/DDBJ whole genome shotgun (WGS) entry which is preliminary data.</text>
</comment>
<dbReference type="GeneID" id="33936776"/>